<dbReference type="AlphaFoldDB" id="A0A7G6E469"/>
<proteinExistence type="inferred from homology"/>
<dbReference type="InterPro" id="IPR040921">
    <property type="entry name" value="Peptidase_S66C"/>
</dbReference>
<feature type="domain" description="LD-carboxypeptidase C-terminal" evidence="8">
    <location>
        <begin position="178"/>
        <end position="291"/>
    </location>
</feature>
<sequence>MIKPQALKIGDTVGVIAPASPATEEKREVAKKALEKLGFQVKMGQSCYSKRGYLAGSDALRAHDVNTMFADPEVKGIFCLRGGYGGGRILDRLDYELIRKNPKVFVGYSDITVIHIALNQKSDLITFHGPMAASNMVGDFDPYSREYLFRAVTFPKPMNTVFNPENEEIKTLVGGKAQGQITGGNLALIVSTLGTSYEIETKGKLLFLEDIDEKPYRVDRMLTQLLLAGKLREAGGFIIGDWQNCEADNPAESLTLQEVFEDILVPLGKPTLYNVKAGHCRPQLTLPLGVEGFIDGDEGKLVIKESATR</sequence>
<organism evidence="9 10">
    <name type="scientific">Thermanaerosceptrum fracticalcis</name>
    <dbReference type="NCBI Taxonomy" id="1712410"/>
    <lineage>
        <taxon>Bacteria</taxon>
        <taxon>Bacillati</taxon>
        <taxon>Bacillota</taxon>
        <taxon>Clostridia</taxon>
        <taxon>Eubacteriales</taxon>
        <taxon>Peptococcaceae</taxon>
        <taxon>Thermanaerosceptrum</taxon>
    </lineage>
</organism>
<dbReference type="CDD" id="cd07025">
    <property type="entry name" value="Peptidase_S66"/>
    <property type="match status" value="1"/>
</dbReference>
<keyword evidence="2 9" id="KW-0121">Carboxypeptidase</keyword>
<dbReference type="GO" id="GO:0008236">
    <property type="term" value="F:serine-type peptidase activity"/>
    <property type="evidence" value="ECO:0007669"/>
    <property type="project" value="UniProtKB-KW"/>
</dbReference>
<dbReference type="PANTHER" id="PTHR30237:SF2">
    <property type="entry name" value="MUREIN TETRAPEPTIDE CARBOXYPEPTIDASE"/>
    <property type="match status" value="1"/>
</dbReference>
<comment type="similarity">
    <text evidence="1">Belongs to the peptidase S66 family.</text>
</comment>
<gene>
    <name evidence="9" type="ORF">BR63_11470</name>
</gene>
<dbReference type="OrthoDB" id="9807329at2"/>
<protein>
    <submittedName>
        <fullName evidence="9">LD-carboxypeptidase</fullName>
    </submittedName>
</protein>
<dbReference type="GO" id="GO:0006508">
    <property type="term" value="P:proteolysis"/>
    <property type="evidence" value="ECO:0007669"/>
    <property type="project" value="UniProtKB-KW"/>
</dbReference>
<dbReference type="RefSeq" id="WP_034420321.1">
    <property type="nucleotide sequence ID" value="NZ_CP045798.1"/>
</dbReference>
<dbReference type="Gene3D" id="3.50.30.60">
    <property type="entry name" value="LD-carboxypeptidase A C-terminal domain-like"/>
    <property type="match status" value="1"/>
</dbReference>
<dbReference type="Pfam" id="PF02016">
    <property type="entry name" value="Peptidase_S66"/>
    <property type="match status" value="1"/>
</dbReference>
<evidence type="ECO:0000313" key="10">
    <source>
        <dbReference type="Proteomes" id="UP000515847"/>
    </source>
</evidence>
<dbReference type="PANTHER" id="PTHR30237">
    <property type="entry name" value="MURAMOYLTETRAPEPTIDE CARBOXYPEPTIDASE"/>
    <property type="match status" value="1"/>
</dbReference>
<feature type="active site" description="Charge relay system" evidence="6">
    <location>
        <position position="209"/>
    </location>
</feature>
<dbReference type="SUPFAM" id="SSF52317">
    <property type="entry name" value="Class I glutamine amidotransferase-like"/>
    <property type="match status" value="1"/>
</dbReference>
<dbReference type="GO" id="GO:0004180">
    <property type="term" value="F:carboxypeptidase activity"/>
    <property type="evidence" value="ECO:0007669"/>
    <property type="project" value="UniProtKB-KW"/>
</dbReference>
<feature type="active site" description="Charge relay system" evidence="6">
    <location>
        <position position="279"/>
    </location>
</feature>
<dbReference type="PIRSF" id="PIRSF028757">
    <property type="entry name" value="LD-carboxypeptidase"/>
    <property type="match status" value="1"/>
</dbReference>
<evidence type="ECO:0000256" key="1">
    <source>
        <dbReference type="ARBA" id="ARBA00010233"/>
    </source>
</evidence>
<evidence type="ECO:0000259" key="8">
    <source>
        <dbReference type="Pfam" id="PF17676"/>
    </source>
</evidence>
<evidence type="ECO:0000256" key="2">
    <source>
        <dbReference type="ARBA" id="ARBA00022645"/>
    </source>
</evidence>
<feature type="active site" description="Nucleophile" evidence="6">
    <location>
        <position position="109"/>
    </location>
</feature>
<evidence type="ECO:0000256" key="6">
    <source>
        <dbReference type="PIRSR" id="PIRSR028757-1"/>
    </source>
</evidence>
<reference evidence="9 10" key="1">
    <citation type="journal article" date="2019" name="Front. Microbiol.">
        <title>Thermoanaerosceptrum fracticalcis gen. nov. sp. nov., a Novel Fumarate-Fermenting Microorganism From a Deep Fractured Carbonate Aquifer of the US Great Basin.</title>
        <authorList>
            <person name="Hamilton-Brehm S.D."/>
            <person name="Stewart L.E."/>
            <person name="Zavarin M."/>
            <person name="Caldwell M."/>
            <person name="Lawson P.A."/>
            <person name="Onstott T.C."/>
            <person name="Grzymski J."/>
            <person name="Neveux I."/>
            <person name="Lollar B.S."/>
            <person name="Russell C.E."/>
            <person name="Moser D.P."/>
        </authorList>
    </citation>
    <scope>NUCLEOTIDE SEQUENCE [LARGE SCALE GENOMIC DNA]</scope>
    <source>
        <strain evidence="9 10">DRI-13</strain>
    </source>
</reference>
<keyword evidence="10" id="KW-1185">Reference proteome</keyword>
<evidence type="ECO:0000256" key="4">
    <source>
        <dbReference type="ARBA" id="ARBA00022801"/>
    </source>
</evidence>
<evidence type="ECO:0000256" key="3">
    <source>
        <dbReference type="ARBA" id="ARBA00022670"/>
    </source>
</evidence>
<dbReference type="InterPro" id="IPR029062">
    <property type="entry name" value="Class_I_gatase-like"/>
</dbReference>
<keyword evidence="5" id="KW-0720">Serine protease</keyword>
<dbReference type="InterPro" id="IPR027461">
    <property type="entry name" value="Carboxypeptidase_A_C_sf"/>
</dbReference>
<dbReference type="EMBL" id="CP045798">
    <property type="protein sequence ID" value="QNB46873.1"/>
    <property type="molecule type" value="Genomic_DNA"/>
</dbReference>
<dbReference type="KEGG" id="tfr:BR63_11470"/>
<evidence type="ECO:0000259" key="7">
    <source>
        <dbReference type="Pfam" id="PF02016"/>
    </source>
</evidence>
<evidence type="ECO:0000256" key="5">
    <source>
        <dbReference type="ARBA" id="ARBA00022825"/>
    </source>
</evidence>
<dbReference type="Gene3D" id="3.40.50.10740">
    <property type="entry name" value="Class I glutamine amidotransferase-like"/>
    <property type="match status" value="1"/>
</dbReference>
<dbReference type="InterPro" id="IPR040449">
    <property type="entry name" value="Peptidase_S66_N"/>
</dbReference>
<keyword evidence="3" id="KW-0645">Protease</keyword>
<accession>A0A7G6E469</accession>
<dbReference type="Proteomes" id="UP000515847">
    <property type="component" value="Chromosome"/>
</dbReference>
<name>A0A7G6E469_THEFR</name>
<dbReference type="SUPFAM" id="SSF141986">
    <property type="entry name" value="LD-carboxypeptidase A C-terminal domain-like"/>
    <property type="match status" value="1"/>
</dbReference>
<dbReference type="InterPro" id="IPR003507">
    <property type="entry name" value="S66_fam"/>
</dbReference>
<dbReference type="InterPro" id="IPR027478">
    <property type="entry name" value="LdcA_N"/>
</dbReference>
<keyword evidence="4" id="KW-0378">Hydrolase</keyword>
<feature type="domain" description="LD-carboxypeptidase N-terminal" evidence="7">
    <location>
        <begin position="13"/>
        <end position="129"/>
    </location>
</feature>
<dbReference type="Pfam" id="PF17676">
    <property type="entry name" value="Peptidase_S66C"/>
    <property type="match status" value="1"/>
</dbReference>
<evidence type="ECO:0000313" key="9">
    <source>
        <dbReference type="EMBL" id="QNB46873.1"/>
    </source>
</evidence>